<organism evidence="3 4">
    <name type="scientific">Sphaerosporella brunnea</name>
    <dbReference type="NCBI Taxonomy" id="1250544"/>
    <lineage>
        <taxon>Eukaryota</taxon>
        <taxon>Fungi</taxon>
        <taxon>Dikarya</taxon>
        <taxon>Ascomycota</taxon>
        <taxon>Pezizomycotina</taxon>
        <taxon>Pezizomycetes</taxon>
        <taxon>Pezizales</taxon>
        <taxon>Pyronemataceae</taxon>
        <taxon>Sphaerosporella</taxon>
    </lineage>
</organism>
<sequence>MFCLAWFLVSPPSKATYGTSSSQWVSLQPSPASLSTPLGLADLTTIATRTALTGSASYLDVLFLAPGIHRQQQASDVNGGEQPVTAAITTGYIFRVENQATVRFLQKHGRSLEAGVAATLLFLVGPLLTLTAIAYLGAIRDWWGLGSVLALMLARLINVVVFRRRAKAGLASKAGGLLVLLSQDRWIRIDGLVDDLKAVTAGQWLRNMTAVEGFAVAIATTVIYATASLAGNCSRSSILVLFGLLVLSAAFLGVGNEMATKFHTHGRVVTTFEEPIPYSRRLDLARELITEYKRSDWALGLGMLTQEEGLQC</sequence>
<feature type="transmembrane region" description="Helical" evidence="1">
    <location>
        <begin position="213"/>
        <end position="231"/>
    </location>
</feature>
<keyword evidence="2" id="KW-0732">Signal</keyword>
<feature type="chain" id="PRO_5023813625" description="ABC transmembrane type-1 domain-containing protein" evidence="2">
    <location>
        <begin position="16"/>
        <end position="312"/>
    </location>
</feature>
<dbReference type="EMBL" id="VXIS01000234">
    <property type="protein sequence ID" value="KAA8895956.1"/>
    <property type="molecule type" value="Genomic_DNA"/>
</dbReference>
<reference evidence="3 4" key="1">
    <citation type="submission" date="2019-09" db="EMBL/GenBank/DDBJ databases">
        <title>Draft genome of the ectomycorrhizal ascomycete Sphaerosporella brunnea.</title>
        <authorList>
            <consortium name="DOE Joint Genome Institute"/>
            <person name="Benucci G.M."/>
            <person name="Marozzi G."/>
            <person name="Antonielli L."/>
            <person name="Sanchez S."/>
            <person name="Marco P."/>
            <person name="Wang X."/>
            <person name="Falini L.B."/>
            <person name="Barry K."/>
            <person name="Haridas S."/>
            <person name="Lipzen A."/>
            <person name="Labutti K."/>
            <person name="Grigoriev I.V."/>
            <person name="Murat C."/>
            <person name="Martin F."/>
            <person name="Albertini E."/>
            <person name="Donnini D."/>
            <person name="Bonito G."/>
        </authorList>
    </citation>
    <scope>NUCLEOTIDE SEQUENCE [LARGE SCALE GENOMIC DNA]</scope>
    <source>
        <strain evidence="3 4">Sb_GMNB300</strain>
    </source>
</reference>
<comment type="caution">
    <text evidence="3">The sequence shown here is derived from an EMBL/GenBank/DDBJ whole genome shotgun (WGS) entry which is preliminary data.</text>
</comment>
<feature type="signal peptide" evidence="2">
    <location>
        <begin position="1"/>
        <end position="15"/>
    </location>
</feature>
<evidence type="ECO:0000256" key="1">
    <source>
        <dbReference type="SAM" id="Phobius"/>
    </source>
</evidence>
<keyword evidence="4" id="KW-1185">Reference proteome</keyword>
<name>A0A5J5ELP8_9PEZI</name>
<feature type="transmembrane region" description="Helical" evidence="1">
    <location>
        <begin position="142"/>
        <end position="162"/>
    </location>
</feature>
<keyword evidence="1" id="KW-0812">Transmembrane</keyword>
<keyword evidence="1" id="KW-1133">Transmembrane helix</keyword>
<evidence type="ECO:0008006" key="5">
    <source>
        <dbReference type="Google" id="ProtNLM"/>
    </source>
</evidence>
<evidence type="ECO:0000256" key="2">
    <source>
        <dbReference type="SAM" id="SignalP"/>
    </source>
</evidence>
<proteinExistence type="predicted"/>
<gene>
    <name evidence="3" type="ORF">FN846DRAFT_900436</name>
</gene>
<dbReference type="InParanoid" id="A0A5J5ELP8"/>
<keyword evidence="1" id="KW-0472">Membrane</keyword>
<feature type="transmembrane region" description="Helical" evidence="1">
    <location>
        <begin position="114"/>
        <end position="136"/>
    </location>
</feature>
<dbReference type="AlphaFoldDB" id="A0A5J5ELP8"/>
<evidence type="ECO:0000313" key="3">
    <source>
        <dbReference type="EMBL" id="KAA8895956.1"/>
    </source>
</evidence>
<protein>
    <recommendedName>
        <fullName evidence="5">ABC transmembrane type-1 domain-containing protein</fullName>
    </recommendedName>
</protein>
<evidence type="ECO:0000313" key="4">
    <source>
        <dbReference type="Proteomes" id="UP000326924"/>
    </source>
</evidence>
<accession>A0A5J5ELP8</accession>
<feature type="transmembrane region" description="Helical" evidence="1">
    <location>
        <begin position="237"/>
        <end position="255"/>
    </location>
</feature>
<dbReference type="OrthoDB" id="2956246at2759"/>
<dbReference type="Proteomes" id="UP000326924">
    <property type="component" value="Unassembled WGS sequence"/>
</dbReference>